<dbReference type="PANTHER" id="PTHR42883:SF2">
    <property type="entry name" value="THYMIDYLYLTRANSFERASE"/>
    <property type="match status" value="1"/>
</dbReference>
<protein>
    <submittedName>
        <fullName evidence="2">Glucose-1-phosphate thymidyltransferase</fullName>
        <ecNumber evidence="2">2.7.7.24</ecNumber>
    </submittedName>
</protein>
<keyword evidence="2" id="KW-0548">Nucleotidyltransferase</keyword>
<dbReference type="EMBL" id="CP002736">
    <property type="protein sequence ID" value="AEF93758.1"/>
    <property type="molecule type" value="Genomic_DNA"/>
</dbReference>
<dbReference type="PANTHER" id="PTHR42883">
    <property type="entry name" value="GLUCOSE-1-PHOSPHATE THYMIDYLTRANSFERASE"/>
    <property type="match status" value="1"/>
</dbReference>
<evidence type="ECO:0000313" key="2">
    <source>
        <dbReference type="EMBL" id="AEF93758.1"/>
    </source>
</evidence>
<dbReference type="CDD" id="cd04189">
    <property type="entry name" value="G1P_TT_long"/>
    <property type="match status" value="1"/>
</dbReference>
<accession>F6B9I2</accession>
<dbReference type="SUPFAM" id="SSF53448">
    <property type="entry name" value="Nucleotide-diphospho-sugar transferases"/>
    <property type="match status" value="1"/>
</dbReference>
<dbReference type="NCBIfam" id="TIGR01208">
    <property type="entry name" value="rmlA_long"/>
    <property type="match status" value="1"/>
</dbReference>
<dbReference type="STRING" id="868595.Desca_0879"/>
<keyword evidence="3" id="KW-1185">Reference proteome</keyword>
<gene>
    <name evidence="2" type="ordered locus">Desca_0879</name>
</gene>
<dbReference type="InterPro" id="IPR005835">
    <property type="entry name" value="NTP_transferase_dom"/>
</dbReference>
<evidence type="ECO:0000259" key="1">
    <source>
        <dbReference type="Pfam" id="PF00483"/>
    </source>
</evidence>
<dbReference type="KEGG" id="dca:Desca_0879"/>
<dbReference type="RefSeq" id="WP_013809897.1">
    <property type="nucleotide sequence ID" value="NC_015565.1"/>
</dbReference>
<dbReference type="eggNOG" id="COG1209">
    <property type="taxonomic scope" value="Bacteria"/>
</dbReference>
<dbReference type="Pfam" id="PF00483">
    <property type="entry name" value="NTP_transferase"/>
    <property type="match status" value="1"/>
</dbReference>
<dbReference type="InterPro" id="IPR005908">
    <property type="entry name" value="G1P_thy_trans_l"/>
</dbReference>
<dbReference type="GO" id="GO:0008879">
    <property type="term" value="F:glucose-1-phosphate thymidylyltransferase activity"/>
    <property type="evidence" value="ECO:0007669"/>
    <property type="project" value="UniProtKB-EC"/>
</dbReference>
<proteinExistence type="predicted"/>
<dbReference type="InterPro" id="IPR029044">
    <property type="entry name" value="Nucleotide-diphossugar_trans"/>
</dbReference>
<dbReference type="AlphaFoldDB" id="F6B9I2"/>
<dbReference type="Proteomes" id="UP000009226">
    <property type="component" value="Chromosome"/>
</dbReference>
<dbReference type="HOGENOM" id="CLU_029499_0_1_9"/>
<dbReference type="Gene3D" id="3.90.550.10">
    <property type="entry name" value="Spore Coat Polysaccharide Biosynthesis Protein SpsA, Chain A"/>
    <property type="match status" value="1"/>
</dbReference>
<name>F6B9I2_DESCC</name>
<sequence length="339" mass="36066">MKGLILSGGTGTRMRPFTYSRAKQLLPVANKPVLHYCMDFLVAAGIREIGVIVGDTHKQIKASLGDGSKWGAAVAYIHQDQPRGLAHAVLQAADFVGDSSFVMVLGDNLIEEDLTTFLAKFNPTTHAAAIVLREVANPRQFGVAKVAGDEILYLVEKPAEPPSNLAIMGIYLFTPHIFAAARAIKPSARGELEITDAIQYLIEKGHKVRPLTATGQWYDVGSAADLLRANTRVLNSKLAPGKVIIPASTTVINSKIEGPTIIGESCEIVNSYIGPHTSVGDGCSIVNCSVLNSILFDHSSIRNLPWVIESSVIADNAALVGPPGTSVKITAGSNCTINF</sequence>
<organism evidence="2 3">
    <name type="scientific">Desulfotomaculum nigrificans (strain DSM 14880 / VKM B-2319 / CO-1-SRB)</name>
    <name type="common">Desulfotomaculum carboxydivorans</name>
    <dbReference type="NCBI Taxonomy" id="868595"/>
    <lineage>
        <taxon>Bacteria</taxon>
        <taxon>Bacillati</taxon>
        <taxon>Bacillota</taxon>
        <taxon>Clostridia</taxon>
        <taxon>Eubacteriales</taxon>
        <taxon>Desulfotomaculaceae</taxon>
        <taxon>Desulfotomaculum</taxon>
    </lineage>
</organism>
<dbReference type="EC" id="2.7.7.24" evidence="2"/>
<reference evidence="2 3" key="1">
    <citation type="submission" date="2011-05" db="EMBL/GenBank/DDBJ databases">
        <title>Complete sequence of Desulfotomaculum carboxydivorans CO-1-SRB.</title>
        <authorList>
            <consortium name="US DOE Joint Genome Institute"/>
            <person name="Lucas S."/>
            <person name="Han J."/>
            <person name="Lapidus A."/>
            <person name="Cheng J.-F."/>
            <person name="Goodwin L."/>
            <person name="Pitluck S."/>
            <person name="Peters L."/>
            <person name="Mikhailova N."/>
            <person name="Lu M."/>
            <person name="Han C."/>
            <person name="Tapia R."/>
            <person name="Land M."/>
            <person name="Hauser L."/>
            <person name="Kyrpides N."/>
            <person name="Ivanova N."/>
            <person name="Pagani I."/>
            <person name="Stams A."/>
            <person name="Plugge C."/>
            <person name="Muyzer G."/>
            <person name="Kuever J."/>
            <person name="Parshina S."/>
            <person name="Ivanova A."/>
            <person name="Nazina T."/>
            <person name="Woyke T."/>
        </authorList>
    </citation>
    <scope>NUCLEOTIDE SEQUENCE [LARGE SCALE GENOMIC DNA]</scope>
    <source>
        <strain evidence="3">DSM 14880 / VKM B-2319 / CO-1-SRB</strain>
    </source>
</reference>
<feature type="domain" description="Nucleotidyl transferase" evidence="1">
    <location>
        <begin position="2"/>
        <end position="234"/>
    </location>
</feature>
<keyword evidence="2" id="KW-0808">Transferase</keyword>
<evidence type="ECO:0000313" key="3">
    <source>
        <dbReference type="Proteomes" id="UP000009226"/>
    </source>
</evidence>